<feature type="compositionally biased region" description="Low complexity" evidence="2">
    <location>
        <begin position="38"/>
        <end position="54"/>
    </location>
</feature>
<evidence type="ECO:0000313" key="4">
    <source>
        <dbReference type="Proteomes" id="UP000313359"/>
    </source>
</evidence>
<organism evidence="3 4">
    <name type="scientific">Lentinus tigrinus ALCF2SS1-6</name>
    <dbReference type="NCBI Taxonomy" id="1328759"/>
    <lineage>
        <taxon>Eukaryota</taxon>
        <taxon>Fungi</taxon>
        <taxon>Dikarya</taxon>
        <taxon>Basidiomycota</taxon>
        <taxon>Agaricomycotina</taxon>
        <taxon>Agaricomycetes</taxon>
        <taxon>Polyporales</taxon>
        <taxon>Polyporaceae</taxon>
        <taxon>Lentinus</taxon>
    </lineage>
</organism>
<keyword evidence="1" id="KW-0175">Coiled coil</keyword>
<feature type="region of interest" description="Disordered" evidence="2">
    <location>
        <begin position="207"/>
        <end position="301"/>
    </location>
</feature>
<feature type="compositionally biased region" description="Basic residues" evidence="2">
    <location>
        <begin position="55"/>
        <end position="66"/>
    </location>
</feature>
<keyword evidence="4" id="KW-1185">Reference proteome</keyword>
<feature type="compositionally biased region" description="Polar residues" evidence="2">
    <location>
        <begin position="285"/>
        <end position="301"/>
    </location>
</feature>
<feature type="compositionally biased region" description="Basic and acidic residues" evidence="2">
    <location>
        <begin position="21"/>
        <end position="34"/>
    </location>
</feature>
<feature type="compositionally biased region" description="Low complexity" evidence="2">
    <location>
        <begin position="1"/>
        <end position="15"/>
    </location>
</feature>
<accession>A0A5C2SH74</accession>
<name>A0A5C2SH74_9APHY</name>
<dbReference type="Proteomes" id="UP000313359">
    <property type="component" value="Unassembled WGS sequence"/>
</dbReference>
<sequence length="301" mass="33193">MSRGSSVAASASTSRATRRGRTSEKGKARARPADSDMSTSASVDDSWDVDSSVSRTRRNVKRRRMSPPHLSLRLNLDGAERDDEYDSQKTAVEEDFHMLEGPDTLPWIPVNPHSKDSEYVPPGVNALIEDMKRALVVHRSERERAESRYAEEAQKRRELEQEAARLAAANRALEAERSAWTNAAAESLAASLEDALVSDITRKLTEEVFPSHQRPDSEPFPPSQSRLEPGPGARLAYPPVVTMADSTGVDVEMSDAYTQRPRPSAGEEHELYARNGGPSGPRQLQVRNSPHDNNGTIPSKT</sequence>
<reference evidence="3" key="1">
    <citation type="journal article" date="2018" name="Genome Biol. Evol.">
        <title>Genomics and development of Lentinus tigrinus, a white-rot wood-decaying mushroom with dimorphic fruiting bodies.</title>
        <authorList>
            <person name="Wu B."/>
            <person name="Xu Z."/>
            <person name="Knudson A."/>
            <person name="Carlson A."/>
            <person name="Chen N."/>
            <person name="Kovaka S."/>
            <person name="LaButti K."/>
            <person name="Lipzen A."/>
            <person name="Pennachio C."/>
            <person name="Riley R."/>
            <person name="Schakwitz W."/>
            <person name="Umezawa K."/>
            <person name="Ohm R.A."/>
            <person name="Grigoriev I.V."/>
            <person name="Nagy L.G."/>
            <person name="Gibbons J."/>
            <person name="Hibbett D."/>
        </authorList>
    </citation>
    <scope>NUCLEOTIDE SEQUENCE [LARGE SCALE GENOMIC DNA]</scope>
    <source>
        <strain evidence="3">ALCF2SS1-6</strain>
    </source>
</reference>
<dbReference type="OrthoDB" id="2757827at2759"/>
<evidence type="ECO:0000313" key="3">
    <source>
        <dbReference type="EMBL" id="RPD63083.1"/>
    </source>
</evidence>
<gene>
    <name evidence="3" type="ORF">L227DRAFT_651351</name>
</gene>
<dbReference type="AlphaFoldDB" id="A0A5C2SH74"/>
<evidence type="ECO:0000256" key="2">
    <source>
        <dbReference type="SAM" id="MobiDB-lite"/>
    </source>
</evidence>
<protein>
    <submittedName>
        <fullName evidence="3">Uncharacterized protein</fullName>
    </submittedName>
</protein>
<feature type="coiled-coil region" evidence="1">
    <location>
        <begin position="128"/>
        <end position="179"/>
    </location>
</feature>
<evidence type="ECO:0000256" key="1">
    <source>
        <dbReference type="SAM" id="Coils"/>
    </source>
</evidence>
<dbReference type="EMBL" id="ML122257">
    <property type="protein sequence ID" value="RPD63083.1"/>
    <property type="molecule type" value="Genomic_DNA"/>
</dbReference>
<proteinExistence type="predicted"/>
<feature type="region of interest" description="Disordered" evidence="2">
    <location>
        <begin position="1"/>
        <end position="88"/>
    </location>
</feature>